<dbReference type="HOGENOM" id="CLU_012153_0_3_1"/>
<keyword evidence="4" id="KW-1185">Reference proteome</keyword>
<dbReference type="InterPro" id="IPR013785">
    <property type="entry name" value="Aldolase_TIM"/>
</dbReference>
<proteinExistence type="predicted"/>
<name>A0A084QVU9_STAC4</name>
<sequence length="394" mass="43977">MSSLLEPIVVGGKLPLRNRVGMGALTRNRCVNDLKPGPAQVKHYSERARDGTGLIVNEGTLIDWTGTDWKYTPVMINDDHAGAWKKVVAAVHEEGGTIFFQAWHVGRIQNENMPIMKETKTPVLAPSAIQAEGGKYRELPGAPGHSNNITVIEDPRDVVEMYRRAVQLAKNAGFDGVEFLAQGGYLPHQFLCSRANMRTDAYGGSVENRCRFILEVVDAIEQVYSGYEYICVKLCPADFLNDSVVTFEEMKQTYSYLLKELVKRRVGIINLSRRGIELSTQTGNSSTIDCRPEGFPLPPGYDPVLDFGPLVKYPGSPSLLMVNHDYTPEEADELIRAGKIDLVSFGRPFIFNPDVISRIRHNIPFAENCRGNEVFYGPYSVEDENYNDWPAAKV</sequence>
<reference evidence="3 4" key="1">
    <citation type="journal article" date="2014" name="BMC Genomics">
        <title>Comparative genome sequencing reveals chemotype-specific gene clusters in the toxigenic black mold Stachybotrys.</title>
        <authorList>
            <person name="Semeiks J."/>
            <person name="Borek D."/>
            <person name="Otwinowski Z."/>
            <person name="Grishin N.V."/>
        </authorList>
    </citation>
    <scope>NUCLEOTIDE SEQUENCE [LARGE SCALE GENOMIC DNA]</scope>
    <source>
        <strain evidence="3 4">IBT 40285</strain>
    </source>
</reference>
<keyword evidence="1" id="KW-0285">Flavoprotein</keyword>
<evidence type="ECO:0000313" key="4">
    <source>
        <dbReference type="Proteomes" id="UP000028524"/>
    </source>
</evidence>
<dbReference type="AlphaFoldDB" id="A0A084QVU9"/>
<dbReference type="EMBL" id="KL660000">
    <property type="protein sequence ID" value="KFA68084.1"/>
    <property type="molecule type" value="Genomic_DNA"/>
</dbReference>
<evidence type="ECO:0000259" key="2">
    <source>
        <dbReference type="Pfam" id="PF00724"/>
    </source>
</evidence>
<evidence type="ECO:0000313" key="3">
    <source>
        <dbReference type="EMBL" id="KFA68084.1"/>
    </source>
</evidence>
<dbReference type="OrthoDB" id="276546at2759"/>
<dbReference type="PANTHER" id="PTHR22893">
    <property type="entry name" value="NADH OXIDOREDUCTASE-RELATED"/>
    <property type="match status" value="1"/>
</dbReference>
<dbReference type="Pfam" id="PF00724">
    <property type="entry name" value="Oxidored_FMN"/>
    <property type="match status" value="1"/>
</dbReference>
<accession>A0A084QVU9</accession>
<evidence type="ECO:0000256" key="1">
    <source>
        <dbReference type="ARBA" id="ARBA00022630"/>
    </source>
</evidence>
<gene>
    <name evidence="3" type="ORF">S40285_02588</name>
</gene>
<dbReference type="Gene3D" id="3.20.20.70">
    <property type="entry name" value="Aldolase class I"/>
    <property type="match status" value="1"/>
</dbReference>
<dbReference type="InParanoid" id="A0A084QVU9"/>
<dbReference type="SUPFAM" id="SSF51395">
    <property type="entry name" value="FMN-linked oxidoreductases"/>
    <property type="match status" value="1"/>
</dbReference>
<dbReference type="GO" id="GO:0010181">
    <property type="term" value="F:FMN binding"/>
    <property type="evidence" value="ECO:0007669"/>
    <property type="project" value="InterPro"/>
</dbReference>
<feature type="domain" description="NADH:flavin oxidoreductase/NADH oxidase N-terminal" evidence="2">
    <location>
        <begin position="4"/>
        <end position="364"/>
    </location>
</feature>
<dbReference type="OMA" id="ENYNDWP"/>
<dbReference type="Proteomes" id="UP000028524">
    <property type="component" value="Unassembled WGS sequence"/>
</dbReference>
<dbReference type="InterPro" id="IPR045247">
    <property type="entry name" value="Oye-like"/>
</dbReference>
<dbReference type="GO" id="GO:0016491">
    <property type="term" value="F:oxidoreductase activity"/>
    <property type="evidence" value="ECO:0007669"/>
    <property type="project" value="InterPro"/>
</dbReference>
<dbReference type="STRING" id="1283841.A0A084QVU9"/>
<dbReference type="InterPro" id="IPR001155">
    <property type="entry name" value="OxRdtase_FMN_N"/>
</dbReference>
<protein>
    <recommendedName>
        <fullName evidence="2">NADH:flavin oxidoreductase/NADH oxidase N-terminal domain-containing protein</fullName>
    </recommendedName>
</protein>
<organism evidence="3 4">
    <name type="scientific">Stachybotrys chlorohalonatus (strain IBT 40285)</name>
    <dbReference type="NCBI Taxonomy" id="1283841"/>
    <lineage>
        <taxon>Eukaryota</taxon>
        <taxon>Fungi</taxon>
        <taxon>Dikarya</taxon>
        <taxon>Ascomycota</taxon>
        <taxon>Pezizomycotina</taxon>
        <taxon>Sordariomycetes</taxon>
        <taxon>Hypocreomycetidae</taxon>
        <taxon>Hypocreales</taxon>
        <taxon>Stachybotryaceae</taxon>
        <taxon>Stachybotrys</taxon>
    </lineage>
</organism>
<dbReference type="PANTHER" id="PTHR22893:SF91">
    <property type="entry name" value="NADPH DEHYDROGENASE 2-RELATED"/>
    <property type="match status" value="1"/>
</dbReference>